<dbReference type="Proteomes" id="UP000821656">
    <property type="component" value="Unassembled WGS sequence"/>
</dbReference>
<dbReference type="AlphaFoldDB" id="A0A9Q5CSR7"/>
<name>A0A9Q5CSR7_CLOBE</name>
<dbReference type="InterPro" id="IPR007627">
    <property type="entry name" value="RNA_pol_sigma70_r2"/>
</dbReference>
<dbReference type="InterPro" id="IPR013324">
    <property type="entry name" value="RNA_pol_sigma_r3/r4-like"/>
</dbReference>
<dbReference type="InterPro" id="IPR013325">
    <property type="entry name" value="RNA_pol_sigma_r2"/>
</dbReference>
<gene>
    <name evidence="2" type="ORF">DFH45_004072</name>
</gene>
<dbReference type="Pfam" id="PF04542">
    <property type="entry name" value="Sigma70_r2"/>
    <property type="match status" value="1"/>
</dbReference>
<proteinExistence type="predicted"/>
<dbReference type="Gene3D" id="1.20.120.1810">
    <property type="match status" value="1"/>
</dbReference>
<dbReference type="InterPro" id="IPR014284">
    <property type="entry name" value="RNA_pol_sigma-70_dom"/>
</dbReference>
<comment type="caution">
    <text evidence="2">The sequence shown here is derived from an EMBL/GenBank/DDBJ whole genome shotgun (WGS) entry which is preliminary data.</text>
</comment>
<evidence type="ECO:0000313" key="3">
    <source>
        <dbReference type="Proteomes" id="UP000821656"/>
    </source>
</evidence>
<evidence type="ECO:0000259" key="1">
    <source>
        <dbReference type="Pfam" id="PF04542"/>
    </source>
</evidence>
<dbReference type="RefSeq" id="WP_077307645.1">
    <property type="nucleotide sequence ID" value="NZ_CP016090.1"/>
</dbReference>
<dbReference type="EMBL" id="JABSXK010000001">
    <property type="protein sequence ID" value="NRV11109.1"/>
    <property type="molecule type" value="Genomic_DNA"/>
</dbReference>
<protein>
    <submittedName>
        <fullName evidence="2">RNA polymerase sigma factor (Sigma-70 family)</fullName>
    </submittedName>
</protein>
<dbReference type="SUPFAM" id="SSF88946">
    <property type="entry name" value="Sigma2 domain of RNA polymerase sigma factors"/>
    <property type="match status" value="1"/>
</dbReference>
<feature type="domain" description="RNA polymerase sigma-70 region 2" evidence="1">
    <location>
        <begin position="24"/>
        <end position="89"/>
    </location>
</feature>
<dbReference type="GO" id="GO:0006352">
    <property type="term" value="P:DNA-templated transcription initiation"/>
    <property type="evidence" value="ECO:0007669"/>
    <property type="project" value="InterPro"/>
</dbReference>
<sequence>MDFNYIETLVTKCKDSDEGAKEKLAEEFRPLIYNISKRTFIDGYNSYDIIQECYQSLFKSISMYNLDKHRFVAYATNAIKNNINDLIKRIKTRSSTEGNKALSLHDNFEKDIPSQEISPETSLCEMCDYEDLRLALKNLTNDEKELIDFVFFKNYTVLDYAHIKNMCYSTAIVRKKNILRKIHNNISFYYTNATT</sequence>
<organism evidence="2 3">
    <name type="scientific">Clostridium beijerinckii</name>
    <name type="common">Clostridium MP</name>
    <dbReference type="NCBI Taxonomy" id="1520"/>
    <lineage>
        <taxon>Bacteria</taxon>
        <taxon>Bacillati</taxon>
        <taxon>Bacillota</taxon>
        <taxon>Clostridia</taxon>
        <taxon>Eubacteriales</taxon>
        <taxon>Clostridiaceae</taxon>
        <taxon>Clostridium</taxon>
    </lineage>
</organism>
<dbReference type="SUPFAM" id="SSF88659">
    <property type="entry name" value="Sigma3 and sigma4 domains of RNA polymerase sigma factors"/>
    <property type="match status" value="1"/>
</dbReference>
<evidence type="ECO:0000313" key="2">
    <source>
        <dbReference type="EMBL" id="NRV11109.1"/>
    </source>
</evidence>
<dbReference type="NCBIfam" id="TIGR02937">
    <property type="entry name" value="sigma70-ECF"/>
    <property type="match status" value="1"/>
</dbReference>
<reference evidence="2" key="1">
    <citation type="submission" date="2020-05" db="EMBL/GenBank/DDBJ databases">
        <title>Genomic insights into acetone-butanol-ethanol (ABE) fermentation by sequencing solventogenic clostridia strains.</title>
        <authorList>
            <person name="Brown S."/>
        </authorList>
    </citation>
    <scope>NUCLEOTIDE SEQUENCE</scope>
    <source>
        <strain evidence="2">DJ126</strain>
    </source>
</reference>
<accession>A0A9Q5CSR7</accession>
<dbReference type="GO" id="GO:0003700">
    <property type="term" value="F:DNA-binding transcription factor activity"/>
    <property type="evidence" value="ECO:0007669"/>
    <property type="project" value="InterPro"/>
</dbReference>